<feature type="compositionally biased region" description="Low complexity" evidence="1">
    <location>
        <begin position="1074"/>
        <end position="1087"/>
    </location>
</feature>
<feature type="region of interest" description="Disordered" evidence="1">
    <location>
        <begin position="1400"/>
        <end position="1421"/>
    </location>
</feature>
<keyword evidence="3" id="KW-1185">Reference proteome</keyword>
<dbReference type="OrthoDB" id="6262491at2759"/>
<feature type="compositionally biased region" description="Basic and acidic residues" evidence="1">
    <location>
        <begin position="970"/>
        <end position="983"/>
    </location>
</feature>
<feature type="region of interest" description="Disordered" evidence="1">
    <location>
        <begin position="1071"/>
        <end position="1092"/>
    </location>
</feature>
<dbReference type="InterPro" id="IPR015943">
    <property type="entry name" value="WD40/YVTN_repeat-like_dom_sf"/>
</dbReference>
<feature type="region of interest" description="Disordered" evidence="1">
    <location>
        <begin position="1453"/>
        <end position="1508"/>
    </location>
</feature>
<comment type="caution">
    <text evidence="2">The sequence shown here is derived from an EMBL/GenBank/DDBJ whole genome shotgun (WGS) entry which is preliminary data.</text>
</comment>
<evidence type="ECO:0000256" key="1">
    <source>
        <dbReference type="SAM" id="MobiDB-lite"/>
    </source>
</evidence>
<evidence type="ECO:0000313" key="3">
    <source>
        <dbReference type="Proteomes" id="UP000232323"/>
    </source>
</evidence>
<feature type="compositionally biased region" description="Acidic residues" evidence="1">
    <location>
        <begin position="1000"/>
        <end position="1009"/>
    </location>
</feature>
<protein>
    <submittedName>
        <fullName evidence="2">Uncharacterized protein</fullName>
    </submittedName>
</protein>
<feature type="region of interest" description="Disordered" evidence="1">
    <location>
        <begin position="1204"/>
        <end position="1250"/>
    </location>
</feature>
<dbReference type="InterPro" id="IPR036322">
    <property type="entry name" value="WD40_repeat_dom_sf"/>
</dbReference>
<feature type="compositionally biased region" description="Basic and acidic residues" evidence="1">
    <location>
        <begin position="954"/>
        <end position="963"/>
    </location>
</feature>
<proteinExistence type="predicted"/>
<dbReference type="PANTHER" id="PTHR45532:SF1">
    <property type="entry name" value="WD REPEAT-CONTAINING PROTEIN 97"/>
    <property type="match status" value="1"/>
</dbReference>
<evidence type="ECO:0000313" key="2">
    <source>
        <dbReference type="EMBL" id="GAX84070.1"/>
    </source>
</evidence>
<feature type="compositionally biased region" description="Polar residues" evidence="1">
    <location>
        <begin position="760"/>
        <end position="779"/>
    </location>
</feature>
<feature type="region of interest" description="Disordered" evidence="1">
    <location>
        <begin position="760"/>
        <end position="795"/>
    </location>
</feature>
<dbReference type="Proteomes" id="UP000232323">
    <property type="component" value="Unassembled WGS sequence"/>
</dbReference>
<dbReference type="STRING" id="1157962.A0A250XMQ7"/>
<feature type="compositionally biased region" description="Polar residues" evidence="1">
    <location>
        <begin position="1400"/>
        <end position="1416"/>
    </location>
</feature>
<dbReference type="PANTHER" id="PTHR45532">
    <property type="entry name" value="WD REPEAT-CONTAINING PROTEIN 97"/>
    <property type="match status" value="1"/>
</dbReference>
<feature type="compositionally biased region" description="Basic residues" evidence="1">
    <location>
        <begin position="1231"/>
        <end position="1244"/>
    </location>
</feature>
<feature type="compositionally biased region" description="Polar residues" evidence="1">
    <location>
        <begin position="1453"/>
        <end position="1468"/>
    </location>
</feature>
<sequence length="1568" mass="170159">MESDIEVRPGFNLEASFKGHLGIVRGVLHNPNTNLFVSFDDRSLKSWCIDRDGAIKVVNNVLYQATFINASAMGSDINMLFMACLDGYLRVYNDKLTLKSCMPWQNGQVREMVYNIKKQEIITAGSMGVKVWECELDYEAYRNSKDLNPFDIPRKANGEVVTWCFGKYQHAKCRLSLSLPPDVPAPEKDVWCDKIVFHEQTQTLFLVLQGSVFGYEMSKGEVVMKFCDLHVGLITAMVYMPVQDTMVTSSTDTGATVWRVTGGVAHRFKQLGGSSLILHMSTNSAQTQLLLCASDGSVNLLSTESLLTIYKMKLAGVATHPTFFSRSRFFLHFESDVKVFSVQNLYQGWMDCNSEPLSLQQLSYGLILAEFADSSVRILDSASAATDKSAATTVPQLSMHNLRTACCSLPSGRLFTLLSNSHIHVWEIHLKRPPTFMAAWTHLEKEDCRCMIVLDGKAASEGVTAGLGLTKDNGVTSDHLILGTYTGDCIIASADYGGVAIYRFPAFKHQPLDHLALDLDRAMLVACSRSSIRVYSINYELKCIYKLDAGSQVTRVELLEGRAIIGSASGSILLLDMPTGRTVMSSSSTDHLDRIAGIGASVHLQHCVTSSRDRNVKVFDRDKILKRTIYIAAPVSCCCFLNDEGDILVGLPSKRLVVIRASVYKWVGKMDTEEGKSRASIFDALKGRGIRPSSLIRADTCRLQQLSSAALPDFLAQPLSPQRTVTAARCVSPSSLSRIKARTSPNALLRSNTLTAAIRQQAQGRSESLQPASRRQSLTGRPLPPLPKAINSPTSNHAATGVKALLTAIPSHNALSLTQSTALTMKSSASLLEPLPLPPSLPGPAEDSKHLRGVKLLRLSVSAVADAMRTGSNVLSPIASATQPRHSKSEKKQQVTLKNVKKDSLSTSFGSPAAGAASSGSPAAGADRGYTTRRGPGTPVQIGKDGIVSTSPRGADEGQHEGTDGEGDEGERRRKGEDQKDASTAEEEDGSEESSSGSSSEEEEEDVEGDGVSSPSPVLSRWDQQQRKLFEHRIQELLEAFHTSSLISTRYKMPLPTVDDEKSRQERRMLGVSPQATTTAAPVAAKRPAGHGVPQEGLALASNVQRDATGTYTMHVGDLNIPLENKDLKGHQAALLNSDDPRSLGSPLMSPSLDTLDAEAGQGLDAAFRRALPIIKSMTAFLDEDGLGPELKFKRTKLTKFDPFGKKKKRKKKKEDGIDIAGDDGAEASQKKKKKKKKKRRRRRADLDPATSLAQATDVAAILVELQTYHRHHMITQQLTTTLNPGQPGRAKAYAASNKGTAEAGAGEAVKERDVKLEPPNLEKMLNALKHGWRPGFLEEPDIDVAALVGGNKQEHADGNKKSISSHFRNVGMAALLSVLHEAESSAVQEGVIGGVMKVSDQSTSKQAEELSTPTPNLEGRLVAQVPRDIAAQGMAMVTSEEGGGRLDKLAKTSQSMRSVKHPNTTSHVQHKGMPRSRSPDQGNRSHSRRGSPSGRGSSRRSSHPLAGRRAEIKRKMSMVLSGADPGLHAALSEFSITKTRNTTVNDNKHQVIPIGHTRTTITAEKPL</sequence>
<name>A0A250XMQ7_9CHLO</name>
<reference evidence="2 3" key="1">
    <citation type="submission" date="2017-08" db="EMBL/GenBank/DDBJ databases">
        <title>Acidophilic green algal genome provides insights into adaptation to an acidic environment.</title>
        <authorList>
            <person name="Hirooka S."/>
            <person name="Hirose Y."/>
            <person name="Kanesaki Y."/>
            <person name="Higuchi S."/>
            <person name="Fujiwara T."/>
            <person name="Onuma R."/>
            <person name="Era A."/>
            <person name="Ohbayashi R."/>
            <person name="Uzuka A."/>
            <person name="Nozaki H."/>
            <person name="Yoshikawa H."/>
            <person name="Miyagishima S.Y."/>
        </authorList>
    </citation>
    <scope>NUCLEOTIDE SEQUENCE [LARGE SCALE GENOMIC DNA]</scope>
    <source>
        <strain evidence="2 3">NIES-2499</strain>
    </source>
</reference>
<organism evidence="2 3">
    <name type="scientific">Chlamydomonas eustigma</name>
    <dbReference type="NCBI Taxonomy" id="1157962"/>
    <lineage>
        <taxon>Eukaryota</taxon>
        <taxon>Viridiplantae</taxon>
        <taxon>Chlorophyta</taxon>
        <taxon>core chlorophytes</taxon>
        <taxon>Chlorophyceae</taxon>
        <taxon>CS clade</taxon>
        <taxon>Chlamydomonadales</taxon>
        <taxon>Chlamydomonadaceae</taxon>
        <taxon>Chlamydomonas</taxon>
    </lineage>
</organism>
<dbReference type="SMART" id="SM00320">
    <property type="entry name" value="WD40"/>
    <property type="match status" value="9"/>
</dbReference>
<dbReference type="EMBL" id="BEGY01000115">
    <property type="protein sequence ID" value="GAX84070.1"/>
    <property type="molecule type" value="Genomic_DNA"/>
</dbReference>
<feature type="region of interest" description="Disordered" evidence="1">
    <location>
        <begin position="876"/>
        <end position="1020"/>
    </location>
</feature>
<gene>
    <name evidence="2" type="ORF">CEUSTIGMA_g11494.t1</name>
</gene>
<dbReference type="SUPFAM" id="SSF50978">
    <property type="entry name" value="WD40 repeat-like"/>
    <property type="match status" value="2"/>
</dbReference>
<dbReference type="Pfam" id="PF00400">
    <property type="entry name" value="WD40"/>
    <property type="match status" value="1"/>
</dbReference>
<dbReference type="InterPro" id="IPR001680">
    <property type="entry name" value="WD40_rpt"/>
</dbReference>
<dbReference type="Gene3D" id="2.130.10.10">
    <property type="entry name" value="YVTN repeat-like/Quinoprotein amine dehydrogenase"/>
    <property type="match status" value="3"/>
</dbReference>
<feature type="compositionally biased region" description="Low complexity" evidence="1">
    <location>
        <begin position="910"/>
        <end position="926"/>
    </location>
</feature>
<accession>A0A250XMQ7</accession>